<gene>
    <name evidence="5" type="ORF">ACHHYP_00840</name>
</gene>
<keyword evidence="6" id="KW-1185">Reference proteome</keyword>
<accession>A0A1V9ZAB6</accession>
<feature type="compositionally biased region" description="Low complexity" evidence="4">
    <location>
        <begin position="390"/>
        <end position="416"/>
    </location>
</feature>
<proteinExistence type="predicted"/>
<comment type="caution">
    <text evidence="5">The sequence shown here is derived from an EMBL/GenBank/DDBJ whole genome shotgun (WGS) entry which is preliminary data.</text>
</comment>
<dbReference type="STRING" id="1202772.A0A1V9ZAB6"/>
<dbReference type="PANTHER" id="PTHR44675">
    <property type="entry name" value="PAK1 INTERACTING PROTEIN 1"/>
    <property type="match status" value="1"/>
</dbReference>
<dbReference type="AlphaFoldDB" id="A0A1V9ZAB6"/>
<dbReference type="EMBL" id="JNBR01000348">
    <property type="protein sequence ID" value="OQR94892.1"/>
    <property type="molecule type" value="Genomic_DNA"/>
</dbReference>
<dbReference type="InterPro" id="IPR051959">
    <property type="entry name" value="PAK1-Kinase_Regulator"/>
</dbReference>
<evidence type="ECO:0000256" key="2">
    <source>
        <dbReference type="ARBA" id="ARBA00022737"/>
    </source>
</evidence>
<evidence type="ECO:0000313" key="5">
    <source>
        <dbReference type="EMBL" id="OQR94892.1"/>
    </source>
</evidence>
<reference evidence="5 6" key="1">
    <citation type="journal article" date="2014" name="Genome Biol. Evol.">
        <title>The secreted proteins of Achlya hypogyna and Thraustotheca clavata identify the ancestral oomycete secretome and reveal gene acquisitions by horizontal gene transfer.</title>
        <authorList>
            <person name="Misner I."/>
            <person name="Blouin N."/>
            <person name="Leonard G."/>
            <person name="Richards T.A."/>
            <person name="Lane C.E."/>
        </authorList>
    </citation>
    <scope>NUCLEOTIDE SEQUENCE [LARGE SCALE GENOMIC DNA]</scope>
    <source>
        <strain evidence="5 6">ATCC 48635</strain>
    </source>
</reference>
<dbReference type="PROSITE" id="PS00678">
    <property type="entry name" value="WD_REPEATS_1"/>
    <property type="match status" value="1"/>
</dbReference>
<organism evidence="5 6">
    <name type="scientific">Achlya hypogyna</name>
    <name type="common">Oomycete</name>
    <name type="synonym">Protoachlya hypogyna</name>
    <dbReference type="NCBI Taxonomy" id="1202772"/>
    <lineage>
        <taxon>Eukaryota</taxon>
        <taxon>Sar</taxon>
        <taxon>Stramenopiles</taxon>
        <taxon>Oomycota</taxon>
        <taxon>Saprolegniomycetes</taxon>
        <taxon>Saprolegniales</taxon>
        <taxon>Achlyaceae</taxon>
        <taxon>Achlya</taxon>
    </lineage>
</organism>
<keyword evidence="1 3" id="KW-0853">WD repeat</keyword>
<keyword evidence="5" id="KW-0808">Transferase</keyword>
<feature type="repeat" description="WD" evidence="3">
    <location>
        <begin position="125"/>
        <end position="166"/>
    </location>
</feature>
<protein>
    <submittedName>
        <fullName evidence="5">p21-activated protein kinase-interacting protein</fullName>
    </submittedName>
</protein>
<feature type="region of interest" description="Disordered" evidence="4">
    <location>
        <begin position="328"/>
        <end position="353"/>
    </location>
</feature>
<feature type="compositionally biased region" description="Basic residues" evidence="4">
    <location>
        <begin position="372"/>
        <end position="382"/>
    </location>
</feature>
<dbReference type="GO" id="GO:0016301">
    <property type="term" value="F:kinase activity"/>
    <property type="evidence" value="ECO:0007669"/>
    <property type="project" value="UniProtKB-KW"/>
</dbReference>
<evidence type="ECO:0000256" key="4">
    <source>
        <dbReference type="SAM" id="MobiDB-lite"/>
    </source>
</evidence>
<dbReference type="PROSITE" id="PS50082">
    <property type="entry name" value="WD_REPEATS_2"/>
    <property type="match status" value="2"/>
</dbReference>
<dbReference type="InterPro" id="IPR001680">
    <property type="entry name" value="WD40_rpt"/>
</dbReference>
<dbReference type="InterPro" id="IPR019775">
    <property type="entry name" value="WD40_repeat_CS"/>
</dbReference>
<feature type="compositionally biased region" description="Basic and acidic residues" evidence="4">
    <location>
        <begin position="328"/>
        <end position="342"/>
    </location>
</feature>
<dbReference type="Proteomes" id="UP000243579">
    <property type="component" value="Unassembled WGS sequence"/>
</dbReference>
<sequence>MAANMLQVVAGTYEGMLYGWEVSMDDLLAKKAKLKMIYGYPAHTECIKSIAMMMEHDGKTLLTGSTDEMIKIYNVKRKVEVGILMQHKGAVTCLEYYGKSHVLSGSADNTICIWRTSDWNCVHILGGHKAPVNSIAVHPSGKLAFSVSRDKTLRMWNLVKGRSAYIRRLDQEASEVFLSGDGNRYGLVTGRDVSLFGAANADLLGVLEHKKKVNTAAFVTNDLVVCGLDDGSFFLHRVSGGIVAEVRHASLDARIRCMQIVAKPDETALPFIVLATSKGIVQVWDLADFALEGDDLVAANADVQPVASTKMYGSALVTALSACKTSHMHGDEEVPEPVAEKKPKTKKAPSSKAIVPTVVVEHEVSAPTLSKGQKKKQAAAKRKAAEAAKADAPAAKVAKVESPAKVPAKGAKPAATKGKKAKANK</sequence>
<feature type="region of interest" description="Disordered" evidence="4">
    <location>
        <begin position="365"/>
        <end position="425"/>
    </location>
</feature>
<keyword evidence="5" id="KW-0418">Kinase</keyword>
<dbReference type="SUPFAM" id="SSF50978">
    <property type="entry name" value="WD40 repeat-like"/>
    <property type="match status" value="1"/>
</dbReference>
<evidence type="ECO:0000313" key="6">
    <source>
        <dbReference type="Proteomes" id="UP000243579"/>
    </source>
</evidence>
<dbReference type="PROSITE" id="PS50294">
    <property type="entry name" value="WD_REPEATS_REGION"/>
    <property type="match status" value="1"/>
</dbReference>
<name>A0A1V9ZAB6_ACHHY</name>
<dbReference type="InterPro" id="IPR015943">
    <property type="entry name" value="WD40/YVTN_repeat-like_dom_sf"/>
</dbReference>
<dbReference type="SMART" id="SM00320">
    <property type="entry name" value="WD40"/>
    <property type="match status" value="4"/>
</dbReference>
<evidence type="ECO:0000256" key="3">
    <source>
        <dbReference type="PROSITE-ProRule" id="PRU00221"/>
    </source>
</evidence>
<keyword evidence="2" id="KW-0677">Repeat</keyword>
<feature type="repeat" description="WD" evidence="3">
    <location>
        <begin position="84"/>
        <end position="124"/>
    </location>
</feature>
<evidence type="ECO:0000256" key="1">
    <source>
        <dbReference type="ARBA" id="ARBA00022574"/>
    </source>
</evidence>
<dbReference type="OrthoDB" id="308449at2759"/>
<dbReference type="PANTHER" id="PTHR44675:SF1">
    <property type="entry name" value="P21-ACTIVATED PROTEIN KINASE-INTERACTING PROTEIN 1"/>
    <property type="match status" value="1"/>
</dbReference>
<dbReference type="Pfam" id="PF00400">
    <property type="entry name" value="WD40"/>
    <property type="match status" value="3"/>
</dbReference>
<dbReference type="Gene3D" id="2.130.10.10">
    <property type="entry name" value="YVTN repeat-like/Quinoprotein amine dehydrogenase"/>
    <property type="match status" value="1"/>
</dbReference>
<dbReference type="InterPro" id="IPR036322">
    <property type="entry name" value="WD40_repeat_dom_sf"/>
</dbReference>